<feature type="transmembrane region" description="Helical" evidence="1">
    <location>
        <begin position="64"/>
        <end position="90"/>
    </location>
</feature>
<feature type="transmembrane region" description="Helical" evidence="1">
    <location>
        <begin position="214"/>
        <end position="236"/>
    </location>
</feature>
<evidence type="ECO:0000313" key="3">
    <source>
        <dbReference type="Proteomes" id="UP000199315"/>
    </source>
</evidence>
<accession>A0A1D3TSV7</accession>
<feature type="transmembrane region" description="Helical" evidence="1">
    <location>
        <begin position="342"/>
        <end position="358"/>
    </location>
</feature>
<feature type="transmembrane region" description="Helical" evidence="1">
    <location>
        <begin position="364"/>
        <end position="389"/>
    </location>
</feature>
<evidence type="ECO:0000313" key="2">
    <source>
        <dbReference type="EMBL" id="SCP96995.1"/>
    </source>
</evidence>
<evidence type="ECO:0000256" key="1">
    <source>
        <dbReference type="SAM" id="Phobius"/>
    </source>
</evidence>
<feature type="transmembrane region" description="Helical" evidence="1">
    <location>
        <begin position="169"/>
        <end position="194"/>
    </location>
</feature>
<keyword evidence="1" id="KW-1133">Transmembrane helix</keyword>
<dbReference type="Pfam" id="PF13347">
    <property type="entry name" value="MFS_2"/>
    <property type="match status" value="1"/>
</dbReference>
<feature type="transmembrane region" description="Helical" evidence="1">
    <location>
        <begin position="306"/>
        <end position="330"/>
    </location>
</feature>
<dbReference type="InterPro" id="IPR036259">
    <property type="entry name" value="MFS_trans_sf"/>
</dbReference>
<dbReference type="PANTHER" id="PTHR11328">
    <property type="entry name" value="MAJOR FACILITATOR SUPERFAMILY DOMAIN-CONTAINING PROTEIN"/>
    <property type="match status" value="1"/>
</dbReference>
<gene>
    <name evidence="2" type="ORF">SAMN05421730_100796</name>
</gene>
<feature type="transmembrane region" description="Helical" evidence="1">
    <location>
        <begin position="410"/>
        <end position="430"/>
    </location>
</feature>
<dbReference type="GO" id="GO:0008643">
    <property type="term" value="P:carbohydrate transport"/>
    <property type="evidence" value="ECO:0007669"/>
    <property type="project" value="InterPro"/>
</dbReference>
<dbReference type="InterPro" id="IPR039672">
    <property type="entry name" value="MFS_2"/>
</dbReference>
<feature type="transmembrane region" description="Helical" evidence="1">
    <location>
        <begin position="27"/>
        <end position="44"/>
    </location>
</feature>
<dbReference type="PANTHER" id="PTHR11328:SF24">
    <property type="entry name" value="MAJOR FACILITATOR SUPERFAMILY (MFS) PROFILE DOMAIN-CONTAINING PROTEIN"/>
    <property type="match status" value="1"/>
</dbReference>
<keyword evidence="3" id="KW-1185">Reference proteome</keyword>
<feature type="transmembrane region" description="Helical" evidence="1">
    <location>
        <begin position="102"/>
        <end position="120"/>
    </location>
</feature>
<dbReference type="STRING" id="1619234.SAMN05421730_100796"/>
<dbReference type="RefSeq" id="WP_139133531.1">
    <property type="nucleotide sequence ID" value="NZ_FMKA01000007.1"/>
</dbReference>
<protein>
    <submittedName>
        <fullName evidence="2">Glycoside/pentoside/hexuronide:cation symporter, GPH family</fullName>
    </submittedName>
</protein>
<keyword evidence="1" id="KW-0472">Membrane</keyword>
<dbReference type="AlphaFoldDB" id="A0A1D3TSV7"/>
<sequence length="521" mass="57147">MNIEKCFENPLVRTKITSAVVKPKEMVIGYFIGPFCALISNAIFSSYLNRYYSDVLGWTDTSKFGIFSALLPMISVIFVIFGNLFVGRLIDNTRTSQGKARPYMFLSAPLVTAAIALLFLTPSESSPTLQMIWITVSYNLYYAVAYPFFYTSHSSMVALSTRDSNRRGLLATFSNASGVAAVGIGASILVPMLLQGFLFVEKDGAIDPAASYQNWRLVMVVLCIVTFLAILLEYFFTRERITEENRKLNIAERKLPMKQQIKVCIKEKYWWIIILYFLLFQFGGLVKNGSMSYYCRWMFEGISTESAAGTAMGTLGLIGGVPTAIGMVLAWPIADKLGKQRAVVIGMIISVFGGMVSFLDVHNFTIVCIGVILKGIGSIPAMYVTLALLSDVLDHLEAKNGFRSDGFTMSVYGAIMVGMTGLGNGIINALLTASGYNAAASVQNAAVGNMLVLCYLGIELICYAAIVLLLAFLKVEKHIGEDQETILNAQKAAVLAAGGEWVEPAERLRMEQEEAERKTKS</sequence>
<dbReference type="EMBL" id="FMKA01000007">
    <property type="protein sequence ID" value="SCP96995.1"/>
    <property type="molecule type" value="Genomic_DNA"/>
</dbReference>
<dbReference type="Proteomes" id="UP000199315">
    <property type="component" value="Unassembled WGS sequence"/>
</dbReference>
<dbReference type="GO" id="GO:0005886">
    <property type="term" value="C:plasma membrane"/>
    <property type="evidence" value="ECO:0007669"/>
    <property type="project" value="TreeGrafter"/>
</dbReference>
<feature type="transmembrane region" description="Helical" evidence="1">
    <location>
        <begin position="132"/>
        <end position="149"/>
    </location>
</feature>
<dbReference type="Gene3D" id="1.20.1250.20">
    <property type="entry name" value="MFS general substrate transporter like domains"/>
    <property type="match status" value="2"/>
</dbReference>
<feature type="transmembrane region" description="Helical" evidence="1">
    <location>
        <begin position="450"/>
        <end position="473"/>
    </location>
</feature>
<organism evidence="2 3">
    <name type="scientific">Anaerobium acetethylicum</name>
    <dbReference type="NCBI Taxonomy" id="1619234"/>
    <lineage>
        <taxon>Bacteria</taxon>
        <taxon>Bacillati</taxon>
        <taxon>Bacillota</taxon>
        <taxon>Clostridia</taxon>
        <taxon>Lachnospirales</taxon>
        <taxon>Lachnospiraceae</taxon>
        <taxon>Anaerobium</taxon>
    </lineage>
</organism>
<dbReference type="GO" id="GO:0015293">
    <property type="term" value="F:symporter activity"/>
    <property type="evidence" value="ECO:0007669"/>
    <property type="project" value="InterPro"/>
</dbReference>
<keyword evidence="1" id="KW-0812">Transmembrane</keyword>
<reference evidence="2 3" key="1">
    <citation type="submission" date="2016-09" db="EMBL/GenBank/DDBJ databases">
        <authorList>
            <person name="Capua I."/>
            <person name="De Benedictis P."/>
            <person name="Joannis T."/>
            <person name="Lombin L.H."/>
            <person name="Cattoli G."/>
        </authorList>
    </citation>
    <scope>NUCLEOTIDE SEQUENCE [LARGE SCALE GENOMIC DNA]</scope>
    <source>
        <strain evidence="2 3">GluBS11</strain>
    </source>
</reference>
<dbReference type="OrthoDB" id="9764596at2"/>
<proteinExistence type="predicted"/>
<name>A0A1D3TSV7_9FIRM</name>
<feature type="transmembrane region" description="Helical" evidence="1">
    <location>
        <begin position="269"/>
        <end position="286"/>
    </location>
</feature>
<dbReference type="SUPFAM" id="SSF103473">
    <property type="entry name" value="MFS general substrate transporter"/>
    <property type="match status" value="1"/>
</dbReference>